<sequence>MPASRKGECDLGELRGRNLYAQRRCIDAPVAKEIGDLVDWPSLSDELGGKAVAQEMRTCDPPEFDPAMPQPLPHDPRNRRRALERPQRRREGQEQIRTIHFRSSAQDVIGECGAGLLEEWHHPDHACPWCAGRKPRQCASRYILQPNGA</sequence>
<evidence type="ECO:0000313" key="2">
    <source>
        <dbReference type="EMBL" id="KUM23426.1"/>
    </source>
</evidence>
<dbReference type="Proteomes" id="UP000053176">
    <property type="component" value="Unassembled WGS sequence"/>
</dbReference>
<evidence type="ECO:0000256" key="1">
    <source>
        <dbReference type="SAM" id="MobiDB-lite"/>
    </source>
</evidence>
<name>A0A101KM88_RHILI</name>
<reference evidence="2 3" key="1">
    <citation type="submission" date="2015-12" db="EMBL/GenBank/DDBJ databases">
        <title>Draft genome sequence of Mesorhizobium sp. UFLA 01-765, a multitolerant efficient symbiont and plant-growth promoting strain isolated from Zn-mining soil using Leucaena leucocephala as a trap plant.</title>
        <authorList>
            <person name="Rangel W.M."/>
            <person name="Thijs S."/>
            <person name="Longatti S.M."/>
            <person name="Moreira F.M."/>
            <person name="Weyens N."/>
            <person name="Vangronsveld J."/>
            <person name="Van Hamme J.D."/>
            <person name="Bottos E.M."/>
            <person name="Rineau F."/>
        </authorList>
    </citation>
    <scope>NUCLEOTIDE SEQUENCE [LARGE SCALE GENOMIC DNA]</scope>
    <source>
        <strain evidence="2 3">UFLA 01-765</strain>
    </source>
</reference>
<evidence type="ECO:0000313" key="3">
    <source>
        <dbReference type="Proteomes" id="UP000053176"/>
    </source>
</evidence>
<accession>A0A101KM88</accession>
<organism evidence="2 3">
    <name type="scientific">Rhizobium loti</name>
    <name type="common">Mesorhizobium loti</name>
    <dbReference type="NCBI Taxonomy" id="381"/>
    <lineage>
        <taxon>Bacteria</taxon>
        <taxon>Pseudomonadati</taxon>
        <taxon>Pseudomonadota</taxon>
        <taxon>Alphaproteobacteria</taxon>
        <taxon>Hyphomicrobiales</taxon>
        <taxon>Phyllobacteriaceae</taxon>
        <taxon>Mesorhizobium</taxon>
    </lineage>
</organism>
<dbReference type="AlphaFoldDB" id="A0A101KM88"/>
<feature type="compositionally biased region" description="Basic and acidic residues" evidence="1">
    <location>
        <begin position="81"/>
        <end position="94"/>
    </location>
</feature>
<protein>
    <submittedName>
        <fullName evidence="2">Uncharacterized protein</fullName>
    </submittedName>
</protein>
<comment type="caution">
    <text evidence="2">The sequence shown here is derived from an EMBL/GenBank/DDBJ whole genome shotgun (WGS) entry which is preliminary data.</text>
</comment>
<dbReference type="EMBL" id="LPWA01000165">
    <property type="protein sequence ID" value="KUM23426.1"/>
    <property type="molecule type" value="Genomic_DNA"/>
</dbReference>
<gene>
    <name evidence="2" type="ORF">AU467_33555</name>
</gene>
<feature type="region of interest" description="Disordered" evidence="1">
    <location>
        <begin position="59"/>
        <end position="96"/>
    </location>
</feature>
<proteinExistence type="predicted"/>